<keyword evidence="1" id="KW-1133">Transmembrane helix</keyword>
<evidence type="ECO:0008006" key="4">
    <source>
        <dbReference type="Google" id="ProtNLM"/>
    </source>
</evidence>
<feature type="transmembrane region" description="Helical" evidence="1">
    <location>
        <begin position="42"/>
        <end position="61"/>
    </location>
</feature>
<dbReference type="EMBL" id="JBHTAC010000015">
    <property type="protein sequence ID" value="MFC7244173.1"/>
    <property type="molecule type" value="Genomic_DNA"/>
</dbReference>
<proteinExistence type="predicted"/>
<accession>A0ABW2GXC7</accession>
<protein>
    <recommendedName>
        <fullName evidence="4">PH (Pleckstrin Homology) domain-containing protein</fullName>
    </recommendedName>
</protein>
<evidence type="ECO:0000256" key="1">
    <source>
        <dbReference type="SAM" id="Phobius"/>
    </source>
</evidence>
<dbReference type="RefSeq" id="WP_376807233.1">
    <property type="nucleotide sequence ID" value="NZ_JBHTAC010000015.1"/>
</dbReference>
<gene>
    <name evidence="2" type="ORF">ACFQO7_17000</name>
</gene>
<evidence type="ECO:0000313" key="3">
    <source>
        <dbReference type="Proteomes" id="UP001596392"/>
    </source>
</evidence>
<sequence>MTLHRTRTWLVQVLIALAAPVALTWALLTMRRDMIAGLPPAIVGRELIMVIFAAIAAPIVIMKTLGALRFRFVIDSAGLTIRTPDITATVPWSGVESVILDDLRVLVVPDPDYQTTTYPGIGRFTGTTPDGRRCFEVLVLAQVRESPSAIASALAEHAGPRFTDTRRV</sequence>
<comment type="caution">
    <text evidence="2">The sequence shown here is derived from an EMBL/GenBank/DDBJ whole genome shotgun (WGS) entry which is preliminary data.</text>
</comment>
<keyword evidence="1" id="KW-0472">Membrane</keyword>
<reference evidence="3" key="1">
    <citation type="journal article" date="2019" name="Int. J. Syst. Evol. Microbiol.">
        <title>The Global Catalogue of Microorganisms (GCM) 10K type strain sequencing project: providing services to taxonomists for standard genome sequencing and annotation.</title>
        <authorList>
            <consortium name="The Broad Institute Genomics Platform"/>
            <consortium name="The Broad Institute Genome Sequencing Center for Infectious Disease"/>
            <person name="Wu L."/>
            <person name="Ma J."/>
        </authorList>
    </citation>
    <scope>NUCLEOTIDE SEQUENCE [LARGE SCALE GENOMIC DNA]</scope>
    <source>
        <strain evidence="3">CGMCC 1.9106</strain>
    </source>
</reference>
<name>A0ABW2GXC7_9ACTN</name>
<keyword evidence="1" id="KW-0812">Transmembrane</keyword>
<evidence type="ECO:0000313" key="2">
    <source>
        <dbReference type="EMBL" id="MFC7244173.1"/>
    </source>
</evidence>
<organism evidence="2 3">
    <name type="scientific">Catellatospora aurea</name>
    <dbReference type="NCBI Taxonomy" id="1337874"/>
    <lineage>
        <taxon>Bacteria</taxon>
        <taxon>Bacillati</taxon>
        <taxon>Actinomycetota</taxon>
        <taxon>Actinomycetes</taxon>
        <taxon>Micromonosporales</taxon>
        <taxon>Micromonosporaceae</taxon>
        <taxon>Catellatospora</taxon>
    </lineage>
</organism>
<keyword evidence="3" id="KW-1185">Reference proteome</keyword>
<dbReference type="Proteomes" id="UP001596392">
    <property type="component" value="Unassembled WGS sequence"/>
</dbReference>